<reference evidence="3" key="1">
    <citation type="journal article" date="2019" name="Int. J. Syst. Evol. Microbiol.">
        <title>The Global Catalogue of Microorganisms (GCM) 10K type strain sequencing project: providing services to taxonomists for standard genome sequencing and annotation.</title>
        <authorList>
            <consortium name="The Broad Institute Genomics Platform"/>
            <consortium name="The Broad Institute Genome Sequencing Center for Infectious Disease"/>
            <person name="Wu L."/>
            <person name="Ma J."/>
        </authorList>
    </citation>
    <scope>NUCLEOTIDE SEQUENCE [LARGE SCALE GENOMIC DNA]</scope>
    <source>
        <strain evidence="3">JCM 17543</strain>
    </source>
</reference>
<keyword evidence="3" id="KW-1185">Reference proteome</keyword>
<evidence type="ECO:0000256" key="1">
    <source>
        <dbReference type="SAM" id="SignalP"/>
    </source>
</evidence>
<keyword evidence="1" id="KW-0732">Signal</keyword>
<sequence>MRKKLLIVGSAFALAAGPATAEAWIGGVVGDIMGQGVGKWCYDGTAKHNAKYFAGQIPYADQAMDKYLGLAKTTSSLDKMFTGTRDHRVLFIDGTQADTRTARDPWAARIAKLDRVDLVQSNDTQNIHGQWRAITSNGTTLGTYDVLLRAGVGGYHIRQMSLISTGSTTRPSELTPFCNEPGDIARWQQAKAKHDTEKFTQAKQ</sequence>
<evidence type="ECO:0000313" key="3">
    <source>
        <dbReference type="Proteomes" id="UP001500827"/>
    </source>
</evidence>
<comment type="caution">
    <text evidence="2">The sequence shown here is derived from an EMBL/GenBank/DDBJ whole genome shotgun (WGS) entry which is preliminary data.</text>
</comment>
<dbReference type="RefSeq" id="WP_344698236.1">
    <property type="nucleotide sequence ID" value="NZ_BAABBM010000001.1"/>
</dbReference>
<dbReference type="Proteomes" id="UP001500827">
    <property type="component" value="Unassembled WGS sequence"/>
</dbReference>
<organism evidence="2 3">
    <name type="scientific">Sphingomonas limnosediminicola</name>
    <dbReference type="NCBI Taxonomy" id="940133"/>
    <lineage>
        <taxon>Bacteria</taxon>
        <taxon>Pseudomonadati</taxon>
        <taxon>Pseudomonadota</taxon>
        <taxon>Alphaproteobacteria</taxon>
        <taxon>Sphingomonadales</taxon>
        <taxon>Sphingomonadaceae</taxon>
        <taxon>Sphingomonas</taxon>
    </lineage>
</organism>
<name>A0ABP7KWP8_9SPHN</name>
<proteinExistence type="predicted"/>
<dbReference type="EMBL" id="BAABBM010000001">
    <property type="protein sequence ID" value="GAA3890000.1"/>
    <property type="molecule type" value="Genomic_DNA"/>
</dbReference>
<feature type="chain" id="PRO_5045077463" evidence="1">
    <location>
        <begin position="22"/>
        <end position="204"/>
    </location>
</feature>
<feature type="signal peptide" evidence="1">
    <location>
        <begin position="1"/>
        <end position="21"/>
    </location>
</feature>
<accession>A0ABP7KWP8</accession>
<protein>
    <submittedName>
        <fullName evidence="2">Uncharacterized protein</fullName>
    </submittedName>
</protein>
<evidence type="ECO:0000313" key="2">
    <source>
        <dbReference type="EMBL" id="GAA3890000.1"/>
    </source>
</evidence>
<gene>
    <name evidence="2" type="ORF">GCM10022276_06280</name>
</gene>